<name>A0A6N9HBX6_9BURK</name>
<evidence type="ECO:0000313" key="3">
    <source>
        <dbReference type="Proteomes" id="UP000448575"/>
    </source>
</evidence>
<comment type="caution">
    <text evidence="2">The sequence shown here is derived from an EMBL/GenBank/DDBJ whole genome shotgun (WGS) entry which is preliminary data.</text>
</comment>
<proteinExistence type="predicted"/>
<evidence type="ECO:0008006" key="4">
    <source>
        <dbReference type="Google" id="ProtNLM"/>
    </source>
</evidence>
<gene>
    <name evidence="2" type="ORF">GTP41_00165</name>
</gene>
<feature type="signal peptide" evidence="1">
    <location>
        <begin position="1"/>
        <end position="23"/>
    </location>
</feature>
<dbReference type="AlphaFoldDB" id="A0A6N9HBX6"/>
<evidence type="ECO:0000313" key="2">
    <source>
        <dbReference type="EMBL" id="MYN00503.1"/>
    </source>
</evidence>
<dbReference type="EMBL" id="WWCJ01000001">
    <property type="protein sequence ID" value="MYN00503.1"/>
    <property type="molecule type" value="Genomic_DNA"/>
</dbReference>
<accession>A0A6N9HBX6</accession>
<keyword evidence="3" id="KW-1185">Reference proteome</keyword>
<dbReference type="RefSeq" id="WP_161023534.1">
    <property type="nucleotide sequence ID" value="NZ_WWCJ01000001.1"/>
</dbReference>
<dbReference type="Proteomes" id="UP000448575">
    <property type="component" value="Unassembled WGS sequence"/>
</dbReference>
<keyword evidence="1" id="KW-0732">Signal</keyword>
<evidence type="ECO:0000256" key="1">
    <source>
        <dbReference type="SAM" id="SignalP"/>
    </source>
</evidence>
<organism evidence="2 3">
    <name type="scientific">Pseudoduganella guangdongensis</name>
    <dbReference type="NCBI Taxonomy" id="2692179"/>
    <lineage>
        <taxon>Bacteria</taxon>
        <taxon>Pseudomonadati</taxon>
        <taxon>Pseudomonadota</taxon>
        <taxon>Betaproteobacteria</taxon>
        <taxon>Burkholderiales</taxon>
        <taxon>Oxalobacteraceae</taxon>
        <taxon>Telluria group</taxon>
        <taxon>Pseudoduganella</taxon>
    </lineage>
</organism>
<reference evidence="2 3" key="1">
    <citation type="submission" date="2019-12" db="EMBL/GenBank/DDBJ databases">
        <title>Novel species isolated from a subtropical stream in China.</title>
        <authorList>
            <person name="Lu H."/>
        </authorList>
    </citation>
    <scope>NUCLEOTIDE SEQUENCE [LARGE SCALE GENOMIC DNA]</scope>
    <source>
        <strain evidence="2 3">DS3</strain>
    </source>
</reference>
<sequence length="164" mass="16830">MHQAILKLAGGVALALASGAASAHWTTASFEIAGPIQEIPGPSARCPSKFGGTVTGHGGSALLGRVAFVASDCITPNGVIYNFDRGRFIIMTQSGDQIYADYSGQFVPTGEGANYVFSSASFRIVGGTGQFMFASGGGQLTGGEDMVTGVGNIKLAGRISYWAR</sequence>
<feature type="chain" id="PRO_5026652593" description="DUF1134 domain-containing protein" evidence="1">
    <location>
        <begin position="24"/>
        <end position="164"/>
    </location>
</feature>
<protein>
    <recommendedName>
        <fullName evidence="4">DUF1134 domain-containing protein</fullName>
    </recommendedName>
</protein>